<dbReference type="Gene3D" id="2.40.160.50">
    <property type="entry name" value="membrane protein fhac: a member of the omp85/tpsb transporter family"/>
    <property type="match status" value="1"/>
</dbReference>
<feature type="chain" id="PRO_5016295659" evidence="3">
    <location>
        <begin position="20"/>
        <end position="373"/>
    </location>
</feature>
<reference evidence="5 6" key="1">
    <citation type="submission" date="2018-05" db="EMBL/GenBank/DDBJ databases">
        <title>Genomic Encyclopedia of Archaeal and Bacterial Type Strains, Phase II (KMG-II): from individual species to whole genera.</title>
        <authorList>
            <person name="Goeker M."/>
        </authorList>
    </citation>
    <scope>NUCLEOTIDE SEQUENCE [LARGE SCALE GENOMIC DNA]</scope>
    <source>
        <strain evidence="5 6">DSM 22214</strain>
    </source>
</reference>
<proteinExistence type="predicted"/>
<evidence type="ECO:0000313" key="5">
    <source>
        <dbReference type="EMBL" id="PWK29289.1"/>
    </source>
</evidence>
<feature type="domain" description="Bacterial surface antigen (D15)" evidence="4">
    <location>
        <begin position="192"/>
        <end position="373"/>
    </location>
</feature>
<protein>
    <submittedName>
        <fullName evidence="5">Surface antigen-like protein</fullName>
    </submittedName>
</protein>
<dbReference type="EMBL" id="QGGO01000001">
    <property type="protein sequence ID" value="PWK29289.1"/>
    <property type="molecule type" value="Genomic_DNA"/>
</dbReference>
<evidence type="ECO:0000256" key="3">
    <source>
        <dbReference type="SAM" id="SignalP"/>
    </source>
</evidence>
<accession>A0A316F0Z9</accession>
<dbReference type="Pfam" id="PF01103">
    <property type="entry name" value="Omp85"/>
    <property type="match status" value="1"/>
</dbReference>
<dbReference type="OrthoDB" id="9771071at2"/>
<keyword evidence="3" id="KW-0732">Signal</keyword>
<comment type="caution">
    <text evidence="5">The sequence shown here is derived from an EMBL/GenBank/DDBJ whole genome shotgun (WGS) entry which is preliminary data.</text>
</comment>
<comment type="subcellular location">
    <subcellularLocation>
        <location evidence="1">Membrane</location>
    </subcellularLocation>
</comment>
<evidence type="ECO:0000256" key="2">
    <source>
        <dbReference type="ARBA" id="ARBA00023136"/>
    </source>
</evidence>
<dbReference type="GO" id="GO:0019867">
    <property type="term" value="C:outer membrane"/>
    <property type="evidence" value="ECO:0007669"/>
    <property type="project" value="InterPro"/>
</dbReference>
<evidence type="ECO:0000313" key="6">
    <source>
        <dbReference type="Proteomes" id="UP000245489"/>
    </source>
</evidence>
<dbReference type="InterPro" id="IPR000184">
    <property type="entry name" value="Bac_surfAg_D15"/>
</dbReference>
<dbReference type="Proteomes" id="UP000245489">
    <property type="component" value="Unassembled WGS sequence"/>
</dbReference>
<dbReference type="RefSeq" id="WP_109740923.1">
    <property type="nucleotide sequence ID" value="NZ_QGGO01000001.1"/>
</dbReference>
<feature type="signal peptide" evidence="3">
    <location>
        <begin position="1"/>
        <end position="19"/>
    </location>
</feature>
<evidence type="ECO:0000256" key="1">
    <source>
        <dbReference type="ARBA" id="ARBA00004370"/>
    </source>
</evidence>
<evidence type="ECO:0000259" key="4">
    <source>
        <dbReference type="Pfam" id="PF01103"/>
    </source>
</evidence>
<sequence length="373" mass="42684">MKKLLLITFLMISSVQTQASDIEDSTRFSNSKIYKFFTSPKYIISPFAFYMPETNLVIGAGIKHFYNFGTENDSLTRVSNVAASIQYSLNGQFLFRSQYQIFTNQEKYYITGYLGYSRFPINYYGIGNTIELNKNEVVSFDYLRFDNLVYRKVGQNSFAGLGWRYMNMFNVNVRENGLLETQKPVGMYGSAVSGINISYLFDNRDNILTPSKGAFAQLVYSIHSKATASTHAFNRWQFDARYYFKPFKKREDVLAFQGYGFLSVGDVPFNELAQMGGDMIMRGYYQGSYRDKNLLAAQAEYRLQVLKRWGVVGFAGGGCVHDAMSKFDAVNIKPSYGGGLRFKINRKENVNLRMDYGFGNGQQNIYFFIAEAF</sequence>
<keyword evidence="2" id="KW-0472">Membrane</keyword>
<name>A0A316F0Z9_9BACT</name>
<keyword evidence="6" id="KW-1185">Reference proteome</keyword>
<gene>
    <name evidence="5" type="ORF">LV89_00129</name>
</gene>
<organism evidence="5 6">
    <name type="scientific">Arcicella aurantiaca</name>
    <dbReference type="NCBI Taxonomy" id="591202"/>
    <lineage>
        <taxon>Bacteria</taxon>
        <taxon>Pseudomonadati</taxon>
        <taxon>Bacteroidota</taxon>
        <taxon>Cytophagia</taxon>
        <taxon>Cytophagales</taxon>
        <taxon>Flectobacillaceae</taxon>
        <taxon>Arcicella</taxon>
    </lineage>
</organism>
<dbReference type="AlphaFoldDB" id="A0A316F0Z9"/>